<evidence type="ECO:0000313" key="2">
    <source>
        <dbReference type="EMBL" id="MBF1352371.1"/>
    </source>
</evidence>
<comment type="caution">
    <text evidence="2">The sequence shown here is derived from an EMBL/GenBank/DDBJ whole genome shotgun (WGS) entry which is preliminary data.</text>
</comment>
<evidence type="ECO:0000313" key="3">
    <source>
        <dbReference type="Proteomes" id="UP000722050"/>
    </source>
</evidence>
<dbReference type="EMBL" id="JABZQH010000142">
    <property type="protein sequence ID" value="MBF1352371.1"/>
    <property type="molecule type" value="Genomic_DNA"/>
</dbReference>
<accession>A0A930HAH8</accession>
<dbReference type="Proteomes" id="UP000722050">
    <property type="component" value="Unassembled WGS sequence"/>
</dbReference>
<keyword evidence="1" id="KW-1133">Transmembrane helix</keyword>
<protein>
    <submittedName>
        <fullName evidence="2">Uncharacterized protein</fullName>
    </submittedName>
</protein>
<organism evidence="2 3">
    <name type="scientific">Mogibacterium diversum</name>
    <dbReference type="NCBI Taxonomy" id="114527"/>
    <lineage>
        <taxon>Bacteria</taxon>
        <taxon>Bacillati</taxon>
        <taxon>Bacillota</taxon>
        <taxon>Clostridia</taxon>
        <taxon>Peptostreptococcales</taxon>
        <taxon>Anaerovoracaceae</taxon>
        <taxon>Mogibacterium</taxon>
    </lineage>
</organism>
<evidence type="ECO:0000256" key="1">
    <source>
        <dbReference type="SAM" id="Phobius"/>
    </source>
</evidence>
<proteinExistence type="predicted"/>
<gene>
    <name evidence="2" type="ORF">HXM71_04545</name>
</gene>
<dbReference type="AlphaFoldDB" id="A0A930HAH8"/>
<reference evidence="2" key="1">
    <citation type="submission" date="2020-04" db="EMBL/GenBank/DDBJ databases">
        <title>Deep metagenomics examines the oral microbiome during advanced dental caries in children, revealing novel taxa and co-occurrences with host molecules.</title>
        <authorList>
            <person name="Baker J.L."/>
            <person name="Morton J.T."/>
            <person name="Dinis M."/>
            <person name="Alvarez R."/>
            <person name="Tran N.C."/>
            <person name="Knight R."/>
            <person name="Edlund A."/>
        </authorList>
    </citation>
    <scope>NUCLEOTIDE SEQUENCE</scope>
    <source>
        <strain evidence="2">JCVI_24_bin.8</strain>
    </source>
</reference>
<name>A0A930HAH8_9FIRM</name>
<feature type="transmembrane region" description="Helical" evidence="1">
    <location>
        <begin position="26"/>
        <end position="46"/>
    </location>
</feature>
<keyword evidence="1" id="KW-0472">Membrane</keyword>
<sequence length="58" mass="6512">MGENFFVLLLALLSIAVDFYFALNAKYIFITVICVVAALFAMFVIIDTVGDTVERYIL</sequence>
<keyword evidence="1" id="KW-0812">Transmembrane</keyword>